<dbReference type="AlphaFoldDB" id="A0AA41X7U1"/>
<comment type="caution">
    <text evidence="7">The sequence shown here is derived from an EMBL/GenBank/DDBJ whole genome shotgun (WGS) entry which is preliminary data.</text>
</comment>
<accession>A0AA41X7U1</accession>
<dbReference type="InterPro" id="IPR036188">
    <property type="entry name" value="FAD/NAD-bd_sf"/>
</dbReference>
<evidence type="ECO:0000313" key="7">
    <source>
        <dbReference type="EMBL" id="MCP8968254.1"/>
    </source>
</evidence>
<proteinExistence type="inferred from homology"/>
<dbReference type="NCBIfam" id="TIGR02734">
    <property type="entry name" value="crtI_fam"/>
    <property type="match status" value="1"/>
</dbReference>
<keyword evidence="2 5" id="KW-0125">Carotenoid biosynthesis</keyword>
<keyword evidence="8" id="KW-1185">Reference proteome</keyword>
<comment type="similarity">
    <text evidence="4">Belongs to the carotenoid/retinoid oxidoreductase family. CrtN subfamily.</text>
</comment>
<dbReference type="InterPro" id="IPR002937">
    <property type="entry name" value="Amino_oxidase"/>
</dbReference>
<dbReference type="Proteomes" id="UP001156102">
    <property type="component" value="Unassembled WGS sequence"/>
</dbReference>
<evidence type="ECO:0000256" key="5">
    <source>
        <dbReference type="RuleBase" id="RU362075"/>
    </source>
</evidence>
<dbReference type="PANTHER" id="PTHR43734">
    <property type="entry name" value="PHYTOENE DESATURASE"/>
    <property type="match status" value="1"/>
</dbReference>
<protein>
    <submittedName>
        <fullName evidence="7">Phytoene desaturase family protein</fullName>
        <ecNumber evidence="7">1.-.-.-</ecNumber>
    </submittedName>
</protein>
<dbReference type="GO" id="GO:0016491">
    <property type="term" value="F:oxidoreductase activity"/>
    <property type="evidence" value="ECO:0007669"/>
    <property type="project" value="UniProtKB-KW"/>
</dbReference>
<evidence type="ECO:0000259" key="6">
    <source>
        <dbReference type="Pfam" id="PF01593"/>
    </source>
</evidence>
<gene>
    <name evidence="7" type="primary">crtI</name>
    <name evidence="7" type="ORF">NK662_06835</name>
</gene>
<evidence type="ECO:0000256" key="3">
    <source>
        <dbReference type="ARBA" id="ARBA00023002"/>
    </source>
</evidence>
<dbReference type="SUPFAM" id="SSF51905">
    <property type="entry name" value="FAD/NAD(P)-binding domain"/>
    <property type="match status" value="1"/>
</dbReference>
<dbReference type="EMBL" id="JANCLT010000003">
    <property type="protein sequence ID" value="MCP8968254.1"/>
    <property type="molecule type" value="Genomic_DNA"/>
</dbReference>
<evidence type="ECO:0000256" key="1">
    <source>
        <dbReference type="ARBA" id="ARBA00004829"/>
    </source>
</evidence>
<feature type="domain" description="Amine oxidase" evidence="6">
    <location>
        <begin position="14"/>
        <end position="474"/>
    </location>
</feature>
<dbReference type="GO" id="GO:0016117">
    <property type="term" value="P:carotenoid biosynthetic process"/>
    <property type="evidence" value="ECO:0007669"/>
    <property type="project" value="UniProtKB-KW"/>
</dbReference>
<dbReference type="RefSeq" id="WP_254758172.1">
    <property type="nucleotide sequence ID" value="NZ_JANCLT010000003.1"/>
</dbReference>
<dbReference type="Gene3D" id="3.50.50.60">
    <property type="entry name" value="FAD/NAD(P)-binding domain"/>
    <property type="match status" value="2"/>
</dbReference>
<evidence type="ECO:0000256" key="2">
    <source>
        <dbReference type="ARBA" id="ARBA00022746"/>
    </source>
</evidence>
<dbReference type="PANTHER" id="PTHR43734:SF1">
    <property type="entry name" value="PHYTOENE DESATURASE"/>
    <property type="match status" value="1"/>
</dbReference>
<dbReference type="InterPro" id="IPR014105">
    <property type="entry name" value="Carotenoid/retinoid_OxRdtase"/>
</dbReference>
<name>A0AA41X7U1_9BACI</name>
<comment type="pathway">
    <text evidence="1 5">Carotenoid biosynthesis.</text>
</comment>
<sequence>MNRIGMIGGGVGAMVAALLLARKGYEITIFEKSYKLGGRLSFVERDGCRIDEGPTIVLLPDMIRGILAEAGVAKEELELVLCDPLYTIHYQDGTTYTKYTDMERQLQELARVFPGDVTGFQRFMQDMRVRFTTGKPAFLERSFLQKRDFFTYENVKTLIRLRAYQSTRKMMAHYFQDERLQDAYALQTLYIGGNPGDTPAIYSLVSFSEHEYGIWYVKGGYASLVELLRRKLEESGVRIMCNAAVTRVPIENGKAAGLEVNGAFHPFDAVLLNGDYPTMLPLFGEEAKKSYTPSSGCVLLYLGLDRLYEEAQVHQFFMGRSMEEHMKQVFQTKEVPADPSFYVFHPSLIDETLAPPGKSVMYTLVPVPSGEIDWSAHPEFIEQILDSMEQRGFPDLRRHIEWMQVKTPQEAQREGMFGGGSFGIAPILFQSGAFRPQAKPLPYENVYAAGASVHPGGGIPIVMQGAKLAAEAILQSRMRQKGEEPLDSIGVRLS</sequence>
<evidence type="ECO:0000256" key="4">
    <source>
        <dbReference type="ARBA" id="ARBA00038322"/>
    </source>
</evidence>
<evidence type="ECO:0000313" key="8">
    <source>
        <dbReference type="Proteomes" id="UP001156102"/>
    </source>
</evidence>
<reference evidence="7" key="1">
    <citation type="submission" date="2022-07" db="EMBL/GenBank/DDBJ databases">
        <authorList>
            <person name="Li W.-J."/>
            <person name="Deng Q.-Q."/>
        </authorList>
    </citation>
    <scope>NUCLEOTIDE SEQUENCE</scope>
    <source>
        <strain evidence="7">SYSU M60031</strain>
    </source>
</reference>
<keyword evidence="3 5" id="KW-0560">Oxidoreductase</keyword>
<organism evidence="7 8">
    <name type="scientific">Ectobacillus ponti</name>
    <dbReference type="NCBI Taxonomy" id="2961894"/>
    <lineage>
        <taxon>Bacteria</taxon>
        <taxon>Bacillati</taxon>
        <taxon>Bacillota</taxon>
        <taxon>Bacilli</taxon>
        <taxon>Bacillales</taxon>
        <taxon>Bacillaceae</taxon>
        <taxon>Ectobacillus</taxon>
    </lineage>
</organism>
<dbReference type="EC" id="1.-.-.-" evidence="7"/>
<dbReference type="Pfam" id="PF01593">
    <property type="entry name" value="Amino_oxidase"/>
    <property type="match status" value="1"/>
</dbReference>